<dbReference type="Proteomes" id="UP000324222">
    <property type="component" value="Unassembled WGS sequence"/>
</dbReference>
<dbReference type="AlphaFoldDB" id="A0A5B7GEA3"/>
<evidence type="ECO:0000313" key="2">
    <source>
        <dbReference type="Proteomes" id="UP000324222"/>
    </source>
</evidence>
<comment type="caution">
    <text evidence="1">The sequence shown here is derived from an EMBL/GenBank/DDBJ whole genome shotgun (WGS) entry which is preliminary data.</text>
</comment>
<sequence length="68" mass="7751">MYYEWLKCIPGFRHGALAHKRSTSEGLRELDHMNLAVRYGKITTGLIAEADDIVPRSSHHTRLDSEAQ</sequence>
<name>A0A5B7GEA3_PORTR</name>
<evidence type="ECO:0000313" key="1">
    <source>
        <dbReference type="EMBL" id="MPC55725.1"/>
    </source>
</evidence>
<proteinExistence type="predicted"/>
<protein>
    <submittedName>
        <fullName evidence="1">Uncharacterized protein</fullName>
    </submittedName>
</protein>
<gene>
    <name evidence="1" type="ORF">E2C01_049669</name>
</gene>
<keyword evidence="2" id="KW-1185">Reference proteome</keyword>
<accession>A0A5B7GEA3</accession>
<reference evidence="1 2" key="1">
    <citation type="submission" date="2019-05" db="EMBL/GenBank/DDBJ databases">
        <title>Another draft genome of Portunus trituberculatus and its Hox gene families provides insights of decapod evolution.</title>
        <authorList>
            <person name="Jeong J.-H."/>
            <person name="Song I."/>
            <person name="Kim S."/>
            <person name="Choi T."/>
            <person name="Kim D."/>
            <person name="Ryu S."/>
            <person name="Kim W."/>
        </authorList>
    </citation>
    <scope>NUCLEOTIDE SEQUENCE [LARGE SCALE GENOMIC DNA]</scope>
    <source>
        <tissue evidence="1">Muscle</tissue>
    </source>
</reference>
<dbReference type="EMBL" id="VSRR010013391">
    <property type="protein sequence ID" value="MPC55725.1"/>
    <property type="molecule type" value="Genomic_DNA"/>
</dbReference>
<organism evidence="1 2">
    <name type="scientific">Portunus trituberculatus</name>
    <name type="common">Swimming crab</name>
    <name type="synonym">Neptunus trituberculatus</name>
    <dbReference type="NCBI Taxonomy" id="210409"/>
    <lineage>
        <taxon>Eukaryota</taxon>
        <taxon>Metazoa</taxon>
        <taxon>Ecdysozoa</taxon>
        <taxon>Arthropoda</taxon>
        <taxon>Crustacea</taxon>
        <taxon>Multicrustacea</taxon>
        <taxon>Malacostraca</taxon>
        <taxon>Eumalacostraca</taxon>
        <taxon>Eucarida</taxon>
        <taxon>Decapoda</taxon>
        <taxon>Pleocyemata</taxon>
        <taxon>Brachyura</taxon>
        <taxon>Eubrachyura</taxon>
        <taxon>Portunoidea</taxon>
        <taxon>Portunidae</taxon>
        <taxon>Portuninae</taxon>
        <taxon>Portunus</taxon>
    </lineage>
</organism>